<evidence type="ECO:0000313" key="1">
    <source>
        <dbReference type="EMBL" id="CAL1393624.1"/>
    </source>
</evidence>
<reference evidence="1 2" key="1">
    <citation type="submission" date="2024-04" db="EMBL/GenBank/DDBJ databases">
        <authorList>
            <person name="Fracassetti M."/>
        </authorList>
    </citation>
    <scope>NUCLEOTIDE SEQUENCE [LARGE SCALE GENOMIC DNA]</scope>
</reference>
<dbReference type="EMBL" id="OZ034819">
    <property type="protein sequence ID" value="CAL1393624.1"/>
    <property type="molecule type" value="Genomic_DNA"/>
</dbReference>
<keyword evidence="2" id="KW-1185">Reference proteome</keyword>
<proteinExistence type="predicted"/>
<accession>A0AAV2F6J5</accession>
<gene>
    <name evidence="1" type="ORF">LTRI10_LOCUS34188</name>
</gene>
<organism evidence="1 2">
    <name type="scientific">Linum trigynum</name>
    <dbReference type="NCBI Taxonomy" id="586398"/>
    <lineage>
        <taxon>Eukaryota</taxon>
        <taxon>Viridiplantae</taxon>
        <taxon>Streptophyta</taxon>
        <taxon>Embryophyta</taxon>
        <taxon>Tracheophyta</taxon>
        <taxon>Spermatophyta</taxon>
        <taxon>Magnoliopsida</taxon>
        <taxon>eudicotyledons</taxon>
        <taxon>Gunneridae</taxon>
        <taxon>Pentapetalae</taxon>
        <taxon>rosids</taxon>
        <taxon>fabids</taxon>
        <taxon>Malpighiales</taxon>
        <taxon>Linaceae</taxon>
        <taxon>Linum</taxon>
    </lineage>
</organism>
<dbReference type="AlphaFoldDB" id="A0AAV2F6J5"/>
<evidence type="ECO:0000313" key="2">
    <source>
        <dbReference type="Proteomes" id="UP001497516"/>
    </source>
</evidence>
<sequence>MDALLRRFFWSGSLNKKSIHWIKGQFLCDAKEEDDLSLRSFREFNLALLAKQSWRLLTNPNSLWGRLLKRMYFPRTNFLSAKKGSRPSWIWASLWEARNLMRKGTIRFIGNGQSARAFNDPWILGMNGEAISTGTNDNTLVADLINGQSRSWNSHIFPPLVDSVFSQRIESIPIGTEEAKDFLA</sequence>
<name>A0AAV2F6J5_9ROSI</name>
<dbReference type="Proteomes" id="UP001497516">
    <property type="component" value="Chromosome 6"/>
</dbReference>
<protein>
    <submittedName>
        <fullName evidence="1">Uncharacterized protein</fullName>
    </submittedName>
</protein>